<dbReference type="GO" id="GO:0006633">
    <property type="term" value="P:fatty acid biosynthetic process"/>
    <property type="evidence" value="ECO:0007669"/>
    <property type="project" value="TreeGrafter"/>
</dbReference>
<proteinExistence type="inferred from homology"/>
<dbReference type="PANTHER" id="PTHR22754:SF32">
    <property type="entry name" value="DISCO-INTERACTING PROTEIN 2"/>
    <property type="match status" value="1"/>
</dbReference>
<dbReference type="Pfam" id="PF00501">
    <property type="entry name" value="AMP-binding"/>
    <property type="match status" value="1"/>
</dbReference>
<feature type="domain" description="AMP-dependent synthetase/ligase" evidence="4">
    <location>
        <begin position="28"/>
        <end position="422"/>
    </location>
</feature>
<organism evidence="5 6">
    <name type="scientific">Pseudomonas frederiksbergensis</name>
    <dbReference type="NCBI Taxonomy" id="104087"/>
    <lineage>
        <taxon>Bacteria</taxon>
        <taxon>Pseudomonadati</taxon>
        <taxon>Pseudomonadota</taxon>
        <taxon>Gammaproteobacteria</taxon>
        <taxon>Pseudomonadales</taxon>
        <taxon>Pseudomonadaceae</taxon>
        <taxon>Pseudomonas</taxon>
    </lineage>
</organism>
<dbReference type="InterPro" id="IPR040097">
    <property type="entry name" value="FAAL/FAAC"/>
</dbReference>
<dbReference type="FunFam" id="3.40.50.12780:FF:000013">
    <property type="entry name" value="Long-chain-fatty-acid--AMP ligase FadD32"/>
    <property type="match status" value="1"/>
</dbReference>
<dbReference type="EMBL" id="MOBM01000020">
    <property type="protein sequence ID" value="RON14942.1"/>
    <property type="molecule type" value="Genomic_DNA"/>
</dbReference>
<feature type="region of interest" description="Disordered" evidence="3">
    <location>
        <begin position="494"/>
        <end position="518"/>
    </location>
</feature>
<keyword evidence="2" id="KW-0436">Ligase</keyword>
<evidence type="ECO:0000313" key="5">
    <source>
        <dbReference type="EMBL" id="RON14942.1"/>
    </source>
</evidence>
<dbReference type="Gene3D" id="3.40.50.12780">
    <property type="entry name" value="N-terminal domain of ligase-like"/>
    <property type="match status" value="1"/>
</dbReference>
<gene>
    <name evidence="5" type="ORF">BK662_15720</name>
</gene>
<dbReference type="RefSeq" id="WP_123358964.1">
    <property type="nucleotide sequence ID" value="NZ_MOBM01000020.1"/>
</dbReference>
<evidence type="ECO:0000256" key="1">
    <source>
        <dbReference type="ARBA" id="ARBA00006432"/>
    </source>
</evidence>
<dbReference type="Gene3D" id="3.30.300.30">
    <property type="match status" value="1"/>
</dbReference>
<evidence type="ECO:0000256" key="3">
    <source>
        <dbReference type="SAM" id="MobiDB-lite"/>
    </source>
</evidence>
<dbReference type="InterPro" id="IPR045851">
    <property type="entry name" value="AMP-bd_C_sf"/>
</dbReference>
<comment type="caution">
    <text evidence="5">The sequence shown here is derived from an EMBL/GenBank/DDBJ whole genome shotgun (WGS) entry which is preliminary data.</text>
</comment>
<evidence type="ECO:0000313" key="6">
    <source>
        <dbReference type="Proteomes" id="UP000284002"/>
    </source>
</evidence>
<dbReference type="GO" id="GO:0071766">
    <property type="term" value="P:Actinobacterium-type cell wall biogenesis"/>
    <property type="evidence" value="ECO:0007669"/>
    <property type="project" value="UniProtKB-ARBA"/>
</dbReference>
<dbReference type="CDD" id="cd05931">
    <property type="entry name" value="FAAL"/>
    <property type="match status" value="1"/>
</dbReference>
<dbReference type="Proteomes" id="UP000284002">
    <property type="component" value="Unassembled WGS sequence"/>
</dbReference>
<dbReference type="GO" id="GO:0005886">
    <property type="term" value="C:plasma membrane"/>
    <property type="evidence" value="ECO:0007669"/>
    <property type="project" value="TreeGrafter"/>
</dbReference>
<accession>A0A423HP49</accession>
<dbReference type="PANTHER" id="PTHR22754">
    <property type="entry name" value="DISCO-INTERACTING PROTEIN 2 DIP2 -RELATED"/>
    <property type="match status" value="1"/>
</dbReference>
<comment type="similarity">
    <text evidence="1">Belongs to the ATP-dependent AMP-binding enzyme family.</text>
</comment>
<sequence length="518" mass="56608">MDVINLDTPVVRGADAPPASLQTFVELLQWRAERTPDRLALSFTHSTDQVASLTYAQLNHAARAVAQDLRAQRCVGERAVIMLPPGVEYIFALLGCWYARMTAVPMPAPHIDNGNTRVRMVLKDAGARVLISTRAVLDGLGQSEWKSVSTGNRVAYAIDQVNWSGADNWTAPAISPQTLALLQYTSGATGEPKGVRLQHRQLMKSSQMLHQAMANSEQDVAVVCLPLHHGMELMSGVLQPLYGGYPVHLLAPSTFLAQPLSWLEVISRHRATITFAPSAVYDLCSQAPKTRDLTRLDLSTLRLATNGAEPLRQQTLDAFGTAFLAQGFRPQSFFPCYGVAESTLLIAAGDPHQAPRQLTLDRDCLSAGALQAATSGVVLVSCGHIAPEASLCIVDPHTLEPVAEGRVGEIWVSGPMVADGYWKKPQATWETFHATLRDSDHHWLRTGDLGAMLDQQLYITGRMKELIVADEHQHYPSDIESTVMNTHPAVRIGVDRDGKEHPGLVIERRQDPAQADAR</sequence>
<dbReference type="AlphaFoldDB" id="A0A423HP49"/>
<dbReference type="InterPro" id="IPR000873">
    <property type="entry name" value="AMP-dep_synth/lig_dom"/>
</dbReference>
<dbReference type="GO" id="GO:0070566">
    <property type="term" value="F:adenylyltransferase activity"/>
    <property type="evidence" value="ECO:0007669"/>
    <property type="project" value="TreeGrafter"/>
</dbReference>
<dbReference type="GO" id="GO:0016874">
    <property type="term" value="F:ligase activity"/>
    <property type="evidence" value="ECO:0007669"/>
    <property type="project" value="UniProtKB-KW"/>
</dbReference>
<name>A0A423HP49_9PSED</name>
<evidence type="ECO:0000256" key="2">
    <source>
        <dbReference type="ARBA" id="ARBA00022598"/>
    </source>
</evidence>
<protein>
    <recommendedName>
        <fullName evidence="4">AMP-dependent synthetase/ligase domain-containing protein</fullName>
    </recommendedName>
</protein>
<evidence type="ECO:0000259" key="4">
    <source>
        <dbReference type="Pfam" id="PF00501"/>
    </source>
</evidence>
<dbReference type="SUPFAM" id="SSF56801">
    <property type="entry name" value="Acetyl-CoA synthetase-like"/>
    <property type="match status" value="1"/>
</dbReference>
<reference evidence="5 6" key="1">
    <citation type="submission" date="2016-10" db="EMBL/GenBank/DDBJ databases">
        <title>Comparative genome analysis of multiple Pseudomonas spp. focuses on biocontrol and plant growth promoting traits.</title>
        <authorList>
            <person name="Tao X.-Y."/>
            <person name="Taylor C.G."/>
        </authorList>
    </citation>
    <scope>NUCLEOTIDE SEQUENCE [LARGE SCALE GENOMIC DNA]</scope>
    <source>
        <strain evidence="5 6">36C6</strain>
    </source>
</reference>
<dbReference type="InterPro" id="IPR042099">
    <property type="entry name" value="ANL_N_sf"/>
</dbReference>